<dbReference type="PANTHER" id="PTHR42917:SF2">
    <property type="entry name" value="2,4-DIENOYL-COA REDUCTASE [(2E)-ENOYL-COA-PRODUCING]"/>
    <property type="match status" value="1"/>
</dbReference>
<gene>
    <name evidence="12" type="ORF">LKD70_12715</name>
</gene>
<protein>
    <submittedName>
        <fullName evidence="12">NAD(P)/FAD-dependent oxidoreductase</fullName>
    </submittedName>
</protein>
<dbReference type="SUPFAM" id="SSF51905">
    <property type="entry name" value="FAD/NAD(P)-binding domain"/>
    <property type="match status" value="1"/>
</dbReference>
<dbReference type="Gene3D" id="3.40.50.720">
    <property type="entry name" value="NAD(P)-binding Rossmann-like Domain"/>
    <property type="match status" value="1"/>
</dbReference>
<comment type="caution">
    <text evidence="12">The sequence shown here is derived from an EMBL/GenBank/DDBJ whole genome shotgun (WGS) entry which is preliminary data.</text>
</comment>
<dbReference type="Proteomes" id="UP001198151">
    <property type="component" value="Unassembled WGS sequence"/>
</dbReference>
<reference evidence="12 13" key="1">
    <citation type="submission" date="2021-10" db="EMBL/GenBank/DDBJ databases">
        <title>Anaerobic single-cell dispensing facilitates the cultivation of human gut bacteria.</title>
        <authorList>
            <person name="Afrizal A."/>
        </authorList>
    </citation>
    <scope>NUCLEOTIDE SEQUENCE [LARGE SCALE GENOMIC DNA]</scope>
    <source>
        <strain evidence="12 13">CLA-AA-H200</strain>
    </source>
</reference>
<keyword evidence="13" id="KW-1185">Reference proteome</keyword>
<keyword evidence="5" id="KW-0288">FMN</keyword>
<evidence type="ECO:0000256" key="5">
    <source>
        <dbReference type="ARBA" id="ARBA00022643"/>
    </source>
</evidence>
<dbReference type="InterPro" id="IPR036188">
    <property type="entry name" value="FAD/NAD-bd_sf"/>
</dbReference>
<keyword evidence="9" id="KW-0411">Iron-sulfur</keyword>
<dbReference type="Pfam" id="PF07992">
    <property type="entry name" value="Pyr_redox_2"/>
    <property type="match status" value="1"/>
</dbReference>
<evidence type="ECO:0000256" key="2">
    <source>
        <dbReference type="ARBA" id="ARBA00001966"/>
    </source>
</evidence>
<evidence type="ECO:0000256" key="6">
    <source>
        <dbReference type="ARBA" id="ARBA00022723"/>
    </source>
</evidence>
<dbReference type="InterPro" id="IPR013785">
    <property type="entry name" value="Aldolase_TIM"/>
</dbReference>
<keyword evidence="8" id="KW-0408">Iron</keyword>
<accession>A0ABS8G0Z4</accession>
<comment type="cofactor">
    <cofactor evidence="2">
        <name>[4Fe-4S] cluster</name>
        <dbReference type="ChEBI" id="CHEBI:49883"/>
    </cofactor>
</comment>
<sequence length="653" mass="72449">MNKYPYLGSPLTIRGIYYRNRIFSTPTGLTWPDEYSGAPDFRTVMLYEKKARGGAASVNYGETPVNAVDAVRRPNVDEIRPDFKRMVLPAKDWIKYTDAITRHGANPCIQLAHAGLFAEPFFNRDSNGTVVGPVDMSKESGTHVKAMDQADMDRIANDFAEAAFCAVQAGFNQIMIQCCHGWLLAQFLSPAWNTRTDEFGGSIENRAKFPLQVFKAVREKVGPKVVIQTRISGDEHQNNGWSLDDCVAFCKMIDKYVDIIEISSGDYHNSEHYCWVNPLMDHFINIPIARELKKRGVTSYISAVGGHNDPKKMDDLIREGVIDFFSIGRGILADSDLPKKWLTGKEEDVKPCIRCSDCMAGLYNGFYQCNINPTVGQEAYLLNTPSPQSSKRVLIVGGGVGGMQAAITACDRGHQVTLVEKNDCLGGTLLFTDYGHKDDLKQLKDYYIRQVNKRGIHVLYDTEANLTLLDRLRPTDIIVASGSSPRIPDIPGIEYAKHATAGYYQADTIGQKVVLIGGGLINCELAVKFAEEGKDITILELTDIILRDANMFIKPTIEEIFRKYASSVHVVKNASTKSISADAVTYEDTECVEHILPADTVLYAIGSIGNNKVVEELRSWPYWESFRAVGDCTGAGIVKKAIHQGYFAAMDIL</sequence>
<evidence type="ECO:0000256" key="7">
    <source>
        <dbReference type="ARBA" id="ARBA00023002"/>
    </source>
</evidence>
<evidence type="ECO:0000256" key="8">
    <source>
        <dbReference type="ARBA" id="ARBA00023004"/>
    </source>
</evidence>
<evidence type="ECO:0000256" key="3">
    <source>
        <dbReference type="ARBA" id="ARBA00011048"/>
    </source>
</evidence>
<feature type="domain" description="NADH:flavin oxidoreductase/NADH oxidase N-terminal" evidence="10">
    <location>
        <begin position="9"/>
        <end position="344"/>
    </location>
</feature>
<evidence type="ECO:0000256" key="9">
    <source>
        <dbReference type="ARBA" id="ARBA00023014"/>
    </source>
</evidence>
<keyword evidence="4" id="KW-0285">Flavoprotein</keyword>
<dbReference type="Gene3D" id="3.50.50.60">
    <property type="entry name" value="FAD/NAD(P)-binding domain"/>
    <property type="match status" value="1"/>
</dbReference>
<dbReference type="Pfam" id="PF00724">
    <property type="entry name" value="Oxidored_FMN"/>
    <property type="match status" value="1"/>
</dbReference>
<evidence type="ECO:0000256" key="4">
    <source>
        <dbReference type="ARBA" id="ARBA00022630"/>
    </source>
</evidence>
<evidence type="ECO:0000313" key="13">
    <source>
        <dbReference type="Proteomes" id="UP001198151"/>
    </source>
</evidence>
<dbReference type="RefSeq" id="WP_227708342.1">
    <property type="nucleotide sequence ID" value="NZ_JAJEQX010000024.1"/>
</dbReference>
<comment type="similarity">
    <text evidence="3">In the N-terminal section; belongs to the NADH:flavin oxidoreductase/NADH oxidase family.</text>
</comment>
<evidence type="ECO:0000313" key="12">
    <source>
        <dbReference type="EMBL" id="MCC2255268.1"/>
    </source>
</evidence>
<evidence type="ECO:0000256" key="1">
    <source>
        <dbReference type="ARBA" id="ARBA00001917"/>
    </source>
</evidence>
<dbReference type="SUPFAM" id="SSF51395">
    <property type="entry name" value="FMN-linked oxidoreductases"/>
    <property type="match status" value="1"/>
</dbReference>
<dbReference type="PANTHER" id="PTHR42917">
    <property type="entry name" value="2,4-DIENOYL-COA REDUCTASE"/>
    <property type="match status" value="1"/>
</dbReference>
<keyword evidence="6" id="KW-0479">Metal-binding</keyword>
<dbReference type="Gene3D" id="3.20.20.70">
    <property type="entry name" value="Aldolase class I"/>
    <property type="match status" value="1"/>
</dbReference>
<comment type="cofactor">
    <cofactor evidence="1">
        <name>FMN</name>
        <dbReference type="ChEBI" id="CHEBI:58210"/>
    </cofactor>
</comment>
<dbReference type="InterPro" id="IPR001155">
    <property type="entry name" value="OxRdtase_FMN_N"/>
</dbReference>
<organism evidence="12 13">
    <name type="scientific">Ruminococcus turbiniformis</name>
    <dbReference type="NCBI Taxonomy" id="2881258"/>
    <lineage>
        <taxon>Bacteria</taxon>
        <taxon>Bacillati</taxon>
        <taxon>Bacillota</taxon>
        <taxon>Clostridia</taxon>
        <taxon>Eubacteriales</taxon>
        <taxon>Oscillospiraceae</taxon>
        <taxon>Ruminococcus</taxon>
    </lineage>
</organism>
<proteinExistence type="inferred from homology"/>
<dbReference type="InterPro" id="IPR051793">
    <property type="entry name" value="NADH:flavin_oxidoreductase"/>
</dbReference>
<feature type="domain" description="FAD/NAD(P)-binding" evidence="11">
    <location>
        <begin position="392"/>
        <end position="616"/>
    </location>
</feature>
<evidence type="ECO:0000259" key="11">
    <source>
        <dbReference type="Pfam" id="PF07992"/>
    </source>
</evidence>
<dbReference type="EMBL" id="JAJEQX010000024">
    <property type="protein sequence ID" value="MCC2255268.1"/>
    <property type="molecule type" value="Genomic_DNA"/>
</dbReference>
<keyword evidence="7" id="KW-0560">Oxidoreductase</keyword>
<dbReference type="InterPro" id="IPR023753">
    <property type="entry name" value="FAD/NAD-binding_dom"/>
</dbReference>
<dbReference type="PRINTS" id="PR00368">
    <property type="entry name" value="FADPNR"/>
</dbReference>
<name>A0ABS8G0Z4_9FIRM</name>
<evidence type="ECO:0000259" key="10">
    <source>
        <dbReference type="Pfam" id="PF00724"/>
    </source>
</evidence>
<dbReference type="CDD" id="cd02803">
    <property type="entry name" value="OYE_like_FMN_family"/>
    <property type="match status" value="1"/>
</dbReference>